<gene>
    <name evidence="8" type="ORF">PVAP13_8NG110500</name>
</gene>
<dbReference type="InterPro" id="IPR032675">
    <property type="entry name" value="LRR_dom_sf"/>
</dbReference>
<proteinExistence type="inferred from homology"/>
<dbReference type="SUPFAM" id="SSF52540">
    <property type="entry name" value="P-loop containing nucleoside triphosphate hydrolases"/>
    <property type="match status" value="1"/>
</dbReference>
<dbReference type="SMART" id="SM00382">
    <property type="entry name" value="AAA"/>
    <property type="match status" value="1"/>
</dbReference>
<dbReference type="InterPro" id="IPR056789">
    <property type="entry name" value="LRR_R13L1-DRL21"/>
</dbReference>
<dbReference type="Gene3D" id="1.10.10.10">
    <property type="entry name" value="Winged helix-like DNA-binding domain superfamily/Winged helix DNA-binding domain"/>
    <property type="match status" value="1"/>
</dbReference>
<evidence type="ECO:0000313" key="9">
    <source>
        <dbReference type="Proteomes" id="UP000823388"/>
    </source>
</evidence>
<dbReference type="GO" id="GO:0043531">
    <property type="term" value="F:ADP binding"/>
    <property type="evidence" value="ECO:0007669"/>
    <property type="project" value="InterPro"/>
</dbReference>
<feature type="domain" description="AAA+ ATPase" evidence="7">
    <location>
        <begin position="200"/>
        <end position="343"/>
    </location>
</feature>
<dbReference type="GO" id="GO:0042742">
    <property type="term" value="P:defense response to bacterium"/>
    <property type="evidence" value="ECO:0007669"/>
    <property type="project" value="UniProtKB-ARBA"/>
</dbReference>
<protein>
    <recommendedName>
        <fullName evidence="7">AAA+ ATPase domain-containing protein</fullName>
    </recommendedName>
</protein>
<dbReference type="PANTHER" id="PTHR36766:SF64">
    <property type="entry name" value="OS12G0206100 PROTEIN"/>
    <property type="match status" value="1"/>
</dbReference>
<keyword evidence="6" id="KW-0067">ATP-binding</keyword>
<dbReference type="AlphaFoldDB" id="A0A8T0P874"/>
<dbReference type="FunFam" id="1.10.10.10:FF:000322">
    <property type="entry name" value="Probable disease resistance protein At1g63360"/>
    <property type="match status" value="1"/>
</dbReference>
<dbReference type="SUPFAM" id="SSF52058">
    <property type="entry name" value="L domain-like"/>
    <property type="match status" value="1"/>
</dbReference>
<evidence type="ECO:0000256" key="4">
    <source>
        <dbReference type="ARBA" id="ARBA00022741"/>
    </source>
</evidence>
<dbReference type="Pfam" id="PF18052">
    <property type="entry name" value="Rx_N"/>
    <property type="match status" value="1"/>
</dbReference>
<dbReference type="PRINTS" id="PR00364">
    <property type="entry name" value="DISEASERSIST"/>
</dbReference>
<evidence type="ECO:0000256" key="1">
    <source>
        <dbReference type="ARBA" id="ARBA00008894"/>
    </source>
</evidence>
<dbReference type="GO" id="GO:0009626">
    <property type="term" value="P:plant-type hypersensitive response"/>
    <property type="evidence" value="ECO:0007669"/>
    <property type="project" value="UniProtKB-ARBA"/>
</dbReference>
<dbReference type="GO" id="GO:0002758">
    <property type="term" value="P:innate immune response-activating signaling pathway"/>
    <property type="evidence" value="ECO:0007669"/>
    <property type="project" value="UniProtKB-ARBA"/>
</dbReference>
<keyword evidence="4" id="KW-0547">Nucleotide-binding</keyword>
<evidence type="ECO:0000256" key="6">
    <source>
        <dbReference type="ARBA" id="ARBA00022840"/>
    </source>
</evidence>
<evidence type="ECO:0000259" key="7">
    <source>
        <dbReference type="SMART" id="SM00382"/>
    </source>
</evidence>
<comment type="caution">
    <text evidence="8">The sequence shown here is derived from an EMBL/GenBank/DDBJ whole genome shotgun (WGS) entry which is preliminary data.</text>
</comment>
<dbReference type="InterPro" id="IPR041118">
    <property type="entry name" value="Rx_N"/>
</dbReference>
<dbReference type="InterPro" id="IPR002182">
    <property type="entry name" value="NB-ARC"/>
</dbReference>
<dbReference type="Gene3D" id="1.20.5.4130">
    <property type="match status" value="1"/>
</dbReference>
<reference evidence="8" key="1">
    <citation type="submission" date="2020-05" db="EMBL/GenBank/DDBJ databases">
        <title>WGS assembly of Panicum virgatum.</title>
        <authorList>
            <person name="Lovell J.T."/>
            <person name="Jenkins J."/>
            <person name="Shu S."/>
            <person name="Juenger T.E."/>
            <person name="Schmutz J."/>
        </authorList>
    </citation>
    <scope>NUCLEOTIDE SEQUENCE</scope>
    <source>
        <strain evidence="8">AP13</strain>
    </source>
</reference>
<accession>A0A8T0P874</accession>
<evidence type="ECO:0000256" key="3">
    <source>
        <dbReference type="ARBA" id="ARBA00022737"/>
    </source>
</evidence>
<keyword evidence="5" id="KW-0611">Plant defense</keyword>
<evidence type="ECO:0000256" key="5">
    <source>
        <dbReference type="ARBA" id="ARBA00022821"/>
    </source>
</evidence>
<sequence>MDPVSIAAVGWGISFAGWLVSPIISKLLDKCYSYLGFHSSDRLEKMESKLLQLKHIAEKVEASNGAQYAEPVGNWTKKLKSAFYDVEDILDAIDYHRLRTEAVHRSAKSTKPVFNIDPSSRGKLSSAIDMLEKLINEGQELLSWVKLPTANSFEMTNEREYKGPFPPPAVFGRVNDVQTIRGMLHDTPAAGEPGPSTALCYSVVAIHGLPGSGKTTLAQSVFEEEKKAGYFNVIIWIHVSQKFAVKAVTSEMIEAALAPGEKCKLARNLGKLQHQLKEKLEHKKFLLVLDDVWNNKDLKKLDELLPPLRYGDSGSKILVTTRFEGVAKALGAQNLFPIPELKEDKFIEMFMHYALNGLKNSGQEFREHKIVGREIAQKLRGSPMAAKLVAGELSKNLQIDHWIRTRDSDLLKDTMGAIWWSYKQLEEHVRQCFRYCIMFPRRYPLKREELVDLWMAEGFLEAASGANNMENIGHACFNDLLSCSFIQPKEHSSDMTYFTIHDLFHDLLEDWRPDINVSRHAVSGYYRIEEGIVSEIPEPDQVRHLCIESYNETMFKEQILKLKNLRTIFMSGTTETMMTENDLGLLFKSLRKLRVVHVYYKKYKDSKVIPNFGDHLKHLRYLSLYPCDDDDDDYDYDLTLSGDFTKLYHLQMFYCSRTCVLHPSSSEEMCNLVNLRCMTFHDEDMCNLVNIPNIGRLTLLRTLGGAFTVRKASGYEIQQLEQLDKLCGTLKIKGLENVRSKEEARQAKLAKKVHLRELILQWQTDNQSSENKDVQKSKKHRISCLGAGPSTSTNQIPDPQEKVLEELCPPCLTSMLEIKGYGGSSYPSWLSEDEGKLKNLQYLKFLRCSASCPPSKICTLNLHTLIIEDCSWSSLPGNMECLASLKVLFICNCENMLLLPRLPVSLKEITIHYWKGTDPCPEIWVSLVKLTELTLNDCNWTSLPENMERLTLLKVLEIRNCKNILSLPRLPMSLKKLQIFGWKGTDACPGNWESLVNLEYLSLHDGSWTSLPEKMEMLTSLDILSITNCKNIMSLPRLPLSIRGLYCIKTPGVGEPLRNIPIWPENMEHLTLLETLMISGYKNIHPLPNLPRSLETFSVDNKNLMKDSEALLQMAASTSSGSNST</sequence>
<keyword evidence="2" id="KW-0433">Leucine-rich repeat</keyword>
<dbReference type="Gene3D" id="3.80.10.10">
    <property type="entry name" value="Ribonuclease Inhibitor"/>
    <property type="match status" value="2"/>
</dbReference>
<name>A0A8T0P874_PANVG</name>
<dbReference type="Proteomes" id="UP000823388">
    <property type="component" value="Chromosome 8N"/>
</dbReference>
<dbReference type="Pfam" id="PF00931">
    <property type="entry name" value="NB-ARC"/>
    <property type="match status" value="1"/>
</dbReference>
<evidence type="ECO:0000313" key="8">
    <source>
        <dbReference type="EMBL" id="KAG2558371.1"/>
    </source>
</evidence>
<dbReference type="InterPro" id="IPR003593">
    <property type="entry name" value="AAA+_ATPase"/>
</dbReference>
<dbReference type="InterPro" id="IPR036388">
    <property type="entry name" value="WH-like_DNA-bd_sf"/>
</dbReference>
<dbReference type="Pfam" id="PF25019">
    <property type="entry name" value="LRR_R13L1-DRL21"/>
    <property type="match status" value="1"/>
</dbReference>
<dbReference type="PANTHER" id="PTHR36766">
    <property type="entry name" value="PLANT BROAD-SPECTRUM MILDEW RESISTANCE PROTEIN RPW8"/>
    <property type="match status" value="1"/>
</dbReference>
<dbReference type="Gene3D" id="3.40.50.300">
    <property type="entry name" value="P-loop containing nucleotide triphosphate hydrolases"/>
    <property type="match status" value="1"/>
</dbReference>
<keyword evidence="3" id="KW-0677">Repeat</keyword>
<evidence type="ECO:0000256" key="2">
    <source>
        <dbReference type="ARBA" id="ARBA00022614"/>
    </source>
</evidence>
<comment type="similarity">
    <text evidence="1">Belongs to the disease resistance NB-LRR family.</text>
</comment>
<keyword evidence="9" id="KW-1185">Reference proteome</keyword>
<dbReference type="InterPro" id="IPR058922">
    <property type="entry name" value="WHD_DRP"/>
</dbReference>
<dbReference type="InterPro" id="IPR027417">
    <property type="entry name" value="P-loop_NTPase"/>
</dbReference>
<organism evidence="8 9">
    <name type="scientific">Panicum virgatum</name>
    <name type="common">Blackwell switchgrass</name>
    <dbReference type="NCBI Taxonomy" id="38727"/>
    <lineage>
        <taxon>Eukaryota</taxon>
        <taxon>Viridiplantae</taxon>
        <taxon>Streptophyta</taxon>
        <taxon>Embryophyta</taxon>
        <taxon>Tracheophyta</taxon>
        <taxon>Spermatophyta</taxon>
        <taxon>Magnoliopsida</taxon>
        <taxon>Liliopsida</taxon>
        <taxon>Poales</taxon>
        <taxon>Poaceae</taxon>
        <taxon>PACMAD clade</taxon>
        <taxon>Panicoideae</taxon>
        <taxon>Panicodae</taxon>
        <taxon>Paniceae</taxon>
        <taxon>Panicinae</taxon>
        <taxon>Panicum</taxon>
        <taxon>Panicum sect. Hiantes</taxon>
    </lineage>
</organism>
<dbReference type="GO" id="GO:0005524">
    <property type="term" value="F:ATP binding"/>
    <property type="evidence" value="ECO:0007669"/>
    <property type="project" value="UniProtKB-KW"/>
</dbReference>
<dbReference type="Pfam" id="PF23559">
    <property type="entry name" value="WHD_DRP"/>
    <property type="match status" value="1"/>
</dbReference>
<dbReference type="EMBL" id="CM029052">
    <property type="protein sequence ID" value="KAG2558371.1"/>
    <property type="molecule type" value="Genomic_DNA"/>
</dbReference>